<reference evidence="1 2" key="1">
    <citation type="submission" date="2015-11" db="EMBL/GenBank/DDBJ databases">
        <title>A Two-component Flavoprotein Monooxygenase System MeaXY Responsible for para-Hydroxylation of 2-Methyl-6-ethylaniline and 2,6-Diethylaniline in Sphingobium baderi DE-13.</title>
        <authorList>
            <person name="Cheng M."/>
            <person name="Meng Q."/>
            <person name="Yang Y."/>
            <person name="Chu C."/>
            <person name="Yan X."/>
            <person name="He J."/>
            <person name="Li S."/>
        </authorList>
    </citation>
    <scope>NUCLEOTIDE SEQUENCE [LARGE SCALE GENOMIC DNA]</scope>
    <source>
        <strain evidence="1 2">DE-13</strain>
    </source>
</reference>
<organism evidence="1 2">
    <name type="scientific">Sphingobium baderi</name>
    <dbReference type="NCBI Taxonomy" id="1332080"/>
    <lineage>
        <taxon>Bacteria</taxon>
        <taxon>Pseudomonadati</taxon>
        <taxon>Pseudomonadota</taxon>
        <taxon>Alphaproteobacteria</taxon>
        <taxon>Sphingomonadales</taxon>
        <taxon>Sphingomonadaceae</taxon>
        <taxon>Sphingobium</taxon>
    </lineage>
</organism>
<evidence type="ECO:0000313" key="2">
    <source>
        <dbReference type="Proteomes" id="UP000056968"/>
    </source>
</evidence>
<dbReference type="Pfam" id="PF02586">
    <property type="entry name" value="SRAP"/>
    <property type="match status" value="1"/>
</dbReference>
<dbReference type="KEGG" id="sbd:ATN00_12270"/>
<dbReference type="GO" id="GO:0003697">
    <property type="term" value="F:single-stranded DNA binding"/>
    <property type="evidence" value="ECO:0007669"/>
    <property type="project" value="InterPro"/>
</dbReference>
<evidence type="ECO:0008006" key="3">
    <source>
        <dbReference type="Google" id="ProtNLM"/>
    </source>
</evidence>
<dbReference type="AlphaFoldDB" id="A0A0S3EZU1"/>
<protein>
    <recommendedName>
        <fullName evidence="3">Abasic site processing protein</fullName>
    </recommendedName>
</protein>
<dbReference type="SUPFAM" id="SSF143081">
    <property type="entry name" value="BB1717-like"/>
    <property type="match status" value="1"/>
</dbReference>
<dbReference type="EMBL" id="CP013264">
    <property type="protein sequence ID" value="ALR20960.1"/>
    <property type="molecule type" value="Genomic_DNA"/>
</dbReference>
<dbReference type="Proteomes" id="UP000056968">
    <property type="component" value="Chromosome"/>
</dbReference>
<dbReference type="OrthoDB" id="9782620at2"/>
<dbReference type="InterPro" id="IPR003738">
    <property type="entry name" value="SRAP"/>
</dbReference>
<dbReference type="RefSeq" id="WP_062064973.1">
    <property type="nucleotide sequence ID" value="NZ_CP013264.1"/>
</dbReference>
<dbReference type="GO" id="GO:0106300">
    <property type="term" value="P:protein-DNA covalent cross-linking repair"/>
    <property type="evidence" value="ECO:0007669"/>
    <property type="project" value="InterPro"/>
</dbReference>
<accession>A0A0S3EZU1</accession>
<sequence length="204" mass="23266">MTTLYRCRTALSEVRDQFRAITPDRASWSAEVWPERVGLVVYRKGSKRIAEPMRWGIPSTILNGGRNRRAVSTSIRFNRVKVEKLARFDNPWRCLIVMDSFAYPSGPPGARTRTWFGLDSRPVFAWTGVWAHIGEEKRYCGLLAEANLVVAGPSMPVILDPDDYKLWLGGRFDRATPLANRPYSEERMYTEALGEPWNAVVEEA</sequence>
<dbReference type="STRING" id="1332080.ATN00_12270"/>
<proteinExistence type="predicted"/>
<name>A0A0S3EZU1_9SPHN</name>
<dbReference type="Gene3D" id="3.90.1680.10">
    <property type="entry name" value="SOS response associated peptidase-like"/>
    <property type="match status" value="1"/>
</dbReference>
<keyword evidence="2" id="KW-1185">Reference proteome</keyword>
<evidence type="ECO:0000313" key="1">
    <source>
        <dbReference type="EMBL" id="ALR20960.1"/>
    </source>
</evidence>
<dbReference type="InterPro" id="IPR036590">
    <property type="entry name" value="SRAP-like"/>
</dbReference>
<gene>
    <name evidence="1" type="ORF">ATN00_12270</name>
</gene>